<dbReference type="InterPro" id="IPR000299">
    <property type="entry name" value="FERM_domain"/>
</dbReference>
<reference evidence="3 4" key="1">
    <citation type="journal article" date="2017" name="Genome Biol. Evol.">
        <title>Phytophthora megakarya and P. palmivora, closely related causal agents of cacao black pod rot, underwent increases in genome sizes and gene numbers by different mechanisms.</title>
        <authorList>
            <person name="Ali S.S."/>
            <person name="Shao J."/>
            <person name="Lary D.J."/>
            <person name="Kronmiller B."/>
            <person name="Shen D."/>
            <person name="Strem M.D."/>
            <person name="Amoako-Attah I."/>
            <person name="Akrofi A.Y."/>
            <person name="Begoude B.A."/>
            <person name="Ten Hoopen G.M."/>
            <person name="Coulibaly K."/>
            <person name="Kebe B.I."/>
            <person name="Melnick R.L."/>
            <person name="Guiltinan M.J."/>
            <person name="Tyler B.M."/>
            <person name="Meinhardt L.W."/>
            <person name="Bailey B.A."/>
        </authorList>
    </citation>
    <scope>NUCLEOTIDE SEQUENCE [LARGE SCALE GENOMIC DNA]</scope>
    <source>
        <strain evidence="4">sbr112.9</strain>
    </source>
</reference>
<proteinExistence type="predicted"/>
<name>A0A2P4XZS4_9STRA</name>
<accession>A0A2P4XZS4</accession>
<gene>
    <name evidence="3" type="ORF">PHPALM_12439</name>
</gene>
<dbReference type="PANTHER" id="PTHR38150">
    <property type="entry name" value="EF-HAND DOMAIN-CONTAINING PROTEIN"/>
    <property type="match status" value="1"/>
</dbReference>
<dbReference type="PROSITE" id="PS50057">
    <property type="entry name" value="FERM_3"/>
    <property type="match status" value="1"/>
</dbReference>
<evidence type="ECO:0000256" key="1">
    <source>
        <dbReference type="SAM" id="MobiDB-lite"/>
    </source>
</evidence>
<evidence type="ECO:0000313" key="3">
    <source>
        <dbReference type="EMBL" id="POM71046.1"/>
    </source>
</evidence>
<feature type="region of interest" description="Disordered" evidence="1">
    <location>
        <begin position="523"/>
        <end position="550"/>
    </location>
</feature>
<dbReference type="PANTHER" id="PTHR38150:SF1">
    <property type="entry name" value="PFU DOMAIN-CONTAINING PROTEIN"/>
    <property type="match status" value="1"/>
</dbReference>
<protein>
    <recommendedName>
        <fullName evidence="2">FERM domain-containing protein</fullName>
    </recommendedName>
</protein>
<dbReference type="OrthoDB" id="129778at2759"/>
<sequence>MDEDNDVFQDFDSDASDFDDNVDLDFTDGESASILQLMSGADSTKKTQSQRIGAIPLSGVVHNNSSPSNMSKNVSSILAANAPKVQAGGSFDGELLVEPFPESKLEITIKPTEQRVDVAHSRNKECEVEWALMALEEHEQLGRQLPAKADVDFLKLFEEMYGGDTAITLSTPSPPAKREGGDPQGIFSANQSIENQDAVASNVSSSPQITEISDEMIPAEILDMLQSIYRKVIEMNWDMSEQLSKVSSTLYLPGNMCSSGPIGSFNSLVRATCTLERSLKSQDFAKSSALTREERLELILAILDNKIGALPQSSKIKWAKMIDMLPLLAKDKKREQQEQEVENVSAMNLIAKGSQQILLKNGMWTETLDERLNRLAKHLFTQDDSGVPGSKLAMKVLERILFSVILGDRAGNHSMFRCRDVQTLLRLYRANYYARKHTQLKEESSGGHRQNVTNDKPQLSNERQINKRGPLRHRVRYSMHGKPIRNSKAPETDLLSEREQLVQERINEMREAKAKQELEGCTFHPRINPRPSWSSARQSLSPRPASCSSDTVSTFERLYSDAFQRQNNVLEKYLETRLHREELEKRESKVQPSYVNGLTIEERLENLHVALAGNALPVNFHKKINAMRAATEMKALNEQIKEQRLQPAQFKRAKDGSTVVLPFQLATEIRAAMNTDLKKQRINTAQRPRDLMMKGLRPLDEKQKREVLAPTQPPARGNCCEGDMCLDVHLSPSETHQLHLNVNDDPREVVERFAQRFSLTNTQRHFLLQLVEARLEQLASY</sequence>
<dbReference type="Proteomes" id="UP000237271">
    <property type="component" value="Unassembled WGS sequence"/>
</dbReference>
<keyword evidence="4" id="KW-1185">Reference proteome</keyword>
<organism evidence="3 4">
    <name type="scientific">Phytophthora palmivora</name>
    <dbReference type="NCBI Taxonomy" id="4796"/>
    <lineage>
        <taxon>Eukaryota</taxon>
        <taxon>Sar</taxon>
        <taxon>Stramenopiles</taxon>
        <taxon>Oomycota</taxon>
        <taxon>Peronosporomycetes</taxon>
        <taxon>Peronosporales</taxon>
        <taxon>Peronosporaceae</taxon>
        <taxon>Phytophthora</taxon>
    </lineage>
</organism>
<comment type="caution">
    <text evidence="3">The sequence shown here is derived from an EMBL/GenBank/DDBJ whole genome shotgun (WGS) entry which is preliminary data.</text>
</comment>
<dbReference type="EMBL" id="NCKW01006646">
    <property type="protein sequence ID" value="POM71046.1"/>
    <property type="molecule type" value="Genomic_DNA"/>
</dbReference>
<dbReference type="AlphaFoldDB" id="A0A2P4XZS4"/>
<evidence type="ECO:0000313" key="4">
    <source>
        <dbReference type="Proteomes" id="UP000237271"/>
    </source>
</evidence>
<feature type="domain" description="FERM" evidence="2">
    <location>
        <begin position="724"/>
        <end position="781"/>
    </location>
</feature>
<feature type="region of interest" description="Disordered" evidence="1">
    <location>
        <begin position="1"/>
        <end position="23"/>
    </location>
</feature>
<feature type="region of interest" description="Disordered" evidence="1">
    <location>
        <begin position="439"/>
        <end position="475"/>
    </location>
</feature>
<feature type="compositionally biased region" description="Polar residues" evidence="1">
    <location>
        <begin position="531"/>
        <end position="550"/>
    </location>
</feature>
<feature type="compositionally biased region" description="Polar residues" evidence="1">
    <location>
        <begin position="447"/>
        <end position="463"/>
    </location>
</feature>
<evidence type="ECO:0000259" key="2">
    <source>
        <dbReference type="PROSITE" id="PS50057"/>
    </source>
</evidence>